<dbReference type="PANTHER" id="PTHR47707">
    <property type="entry name" value="8-OXO-DGTP DIPHOSPHATASE"/>
    <property type="match status" value="1"/>
</dbReference>
<dbReference type="AlphaFoldDB" id="A0A7W7SS99"/>
<dbReference type="CDD" id="cd03425">
    <property type="entry name" value="NUDIX_MutT_NudA_like"/>
    <property type="match status" value="1"/>
</dbReference>
<dbReference type="EMBL" id="JACHJW010000001">
    <property type="protein sequence ID" value="MBB4960039.1"/>
    <property type="molecule type" value="Genomic_DNA"/>
</dbReference>
<keyword evidence="9" id="KW-0234">DNA repair</keyword>
<proteinExistence type="inferred from homology"/>
<dbReference type="GO" id="GO:0044716">
    <property type="term" value="F:8-oxo-GDP phosphatase activity"/>
    <property type="evidence" value="ECO:0007669"/>
    <property type="project" value="TreeGrafter"/>
</dbReference>
<evidence type="ECO:0000313" key="13">
    <source>
        <dbReference type="EMBL" id="MBB4960039.1"/>
    </source>
</evidence>
<evidence type="ECO:0000256" key="10">
    <source>
        <dbReference type="ARBA" id="ARBA00035861"/>
    </source>
</evidence>
<keyword evidence="4" id="KW-0235">DNA replication</keyword>
<dbReference type="SUPFAM" id="SSF55811">
    <property type="entry name" value="Nudix"/>
    <property type="match status" value="1"/>
</dbReference>
<dbReference type="InterPro" id="IPR015797">
    <property type="entry name" value="NUDIX_hydrolase-like_dom_sf"/>
</dbReference>
<evidence type="ECO:0000256" key="5">
    <source>
        <dbReference type="ARBA" id="ARBA00022723"/>
    </source>
</evidence>
<gene>
    <name evidence="13" type="ORF">FHR38_003772</name>
</gene>
<comment type="similarity">
    <text evidence="2">Belongs to the Nudix hydrolase family.</text>
</comment>
<reference evidence="13 14" key="1">
    <citation type="submission" date="2020-08" db="EMBL/GenBank/DDBJ databases">
        <title>Sequencing the genomes of 1000 actinobacteria strains.</title>
        <authorList>
            <person name="Klenk H.-P."/>
        </authorList>
    </citation>
    <scope>NUCLEOTIDE SEQUENCE [LARGE SCALE GENOMIC DNA]</scope>
    <source>
        <strain evidence="13 14">DSM 45886</strain>
    </source>
</reference>
<evidence type="ECO:0000256" key="6">
    <source>
        <dbReference type="ARBA" id="ARBA00022763"/>
    </source>
</evidence>
<dbReference type="InterPro" id="IPR020476">
    <property type="entry name" value="Nudix_hydrolase"/>
</dbReference>
<keyword evidence="8" id="KW-0460">Magnesium</keyword>
<dbReference type="GO" id="GO:0006260">
    <property type="term" value="P:DNA replication"/>
    <property type="evidence" value="ECO:0007669"/>
    <property type="project" value="UniProtKB-KW"/>
</dbReference>
<dbReference type="PRINTS" id="PR00502">
    <property type="entry name" value="NUDIXFAMILY"/>
</dbReference>
<keyword evidence="14" id="KW-1185">Reference proteome</keyword>
<dbReference type="EC" id="3.6.1.55" evidence="11"/>
<evidence type="ECO:0000313" key="14">
    <source>
        <dbReference type="Proteomes" id="UP000578819"/>
    </source>
</evidence>
<comment type="caution">
    <text evidence="13">The sequence shown here is derived from an EMBL/GenBank/DDBJ whole genome shotgun (WGS) entry which is preliminary data.</text>
</comment>
<dbReference type="GO" id="GO:0008413">
    <property type="term" value="F:8-oxo-7,8-dihydroguanosine triphosphate pyrophosphatase activity"/>
    <property type="evidence" value="ECO:0007669"/>
    <property type="project" value="TreeGrafter"/>
</dbReference>
<evidence type="ECO:0000256" key="2">
    <source>
        <dbReference type="ARBA" id="ARBA00005582"/>
    </source>
</evidence>
<comment type="catalytic activity">
    <reaction evidence="10">
        <text>8-oxo-dGTP + H2O = 8-oxo-dGMP + diphosphate + H(+)</text>
        <dbReference type="Rhea" id="RHEA:31575"/>
        <dbReference type="ChEBI" id="CHEBI:15377"/>
        <dbReference type="ChEBI" id="CHEBI:15378"/>
        <dbReference type="ChEBI" id="CHEBI:33019"/>
        <dbReference type="ChEBI" id="CHEBI:63224"/>
        <dbReference type="ChEBI" id="CHEBI:77896"/>
        <dbReference type="EC" id="3.6.1.55"/>
    </reaction>
</comment>
<dbReference type="GO" id="GO:0044715">
    <property type="term" value="F:8-oxo-dGDP phosphatase activity"/>
    <property type="evidence" value="ECO:0007669"/>
    <property type="project" value="TreeGrafter"/>
</dbReference>
<evidence type="ECO:0000256" key="9">
    <source>
        <dbReference type="ARBA" id="ARBA00023204"/>
    </source>
</evidence>
<accession>A0A7W7SS99</accession>
<evidence type="ECO:0000256" key="3">
    <source>
        <dbReference type="ARBA" id="ARBA00022457"/>
    </source>
</evidence>
<name>A0A7W7SS99_9ACTN</name>
<dbReference type="PANTHER" id="PTHR47707:SF1">
    <property type="entry name" value="NUDIX HYDROLASE FAMILY PROTEIN"/>
    <property type="match status" value="1"/>
</dbReference>
<evidence type="ECO:0000256" key="7">
    <source>
        <dbReference type="ARBA" id="ARBA00022801"/>
    </source>
</evidence>
<keyword evidence="7 13" id="KW-0378">Hydrolase</keyword>
<dbReference type="GO" id="GO:0035539">
    <property type="term" value="F:8-oxo-7,8-dihydrodeoxyguanosine triphosphate pyrophosphatase activity"/>
    <property type="evidence" value="ECO:0007669"/>
    <property type="project" value="UniProtKB-EC"/>
</dbReference>
<evidence type="ECO:0000256" key="4">
    <source>
        <dbReference type="ARBA" id="ARBA00022705"/>
    </source>
</evidence>
<dbReference type="PROSITE" id="PS51462">
    <property type="entry name" value="NUDIX"/>
    <property type="match status" value="1"/>
</dbReference>
<feature type="domain" description="Nudix hydrolase" evidence="12">
    <location>
        <begin position="15"/>
        <end position="141"/>
    </location>
</feature>
<keyword evidence="3" id="KW-0515">Mutator protein</keyword>
<dbReference type="InterPro" id="IPR000086">
    <property type="entry name" value="NUDIX_hydrolase_dom"/>
</dbReference>
<dbReference type="GO" id="GO:0046872">
    <property type="term" value="F:metal ion binding"/>
    <property type="evidence" value="ECO:0007669"/>
    <property type="project" value="UniProtKB-KW"/>
</dbReference>
<dbReference type="InterPro" id="IPR047127">
    <property type="entry name" value="MutT-like"/>
</dbReference>
<dbReference type="GO" id="GO:0006281">
    <property type="term" value="P:DNA repair"/>
    <property type="evidence" value="ECO:0007669"/>
    <property type="project" value="UniProtKB-KW"/>
</dbReference>
<keyword evidence="5" id="KW-0479">Metal-binding</keyword>
<dbReference type="Pfam" id="PF00293">
    <property type="entry name" value="NUDIX"/>
    <property type="match status" value="1"/>
</dbReference>
<evidence type="ECO:0000256" key="1">
    <source>
        <dbReference type="ARBA" id="ARBA00001946"/>
    </source>
</evidence>
<protein>
    <recommendedName>
        <fullName evidence="11">8-oxo-dGTP diphosphatase</fullName>
        <ecNumber evidence="11">3.6.1.55</ecNumber>
    </recommendedName>
</protein>
<organism evidence="13 14">
    <name type="scientific">Micromonospora polyrhachis</name>
    <dbReference type="NCBI Taxonomy" id="1282883"/>
    <lineage>
        <taxon>Bacteria</taxon>
        <taxon>Bacillati</taxon>
        <taxon>Actinomycetota</taxon>
        <taxon>Actinomycetes</taxon>
        <taxon>Micromonosporales</taxon>
        <taxon>Micromonosporaceae</taxon>
        <taxon>Micromonospora</taxon>
    </lineage>
</organism>
<dbReference type="Proteomes" id="UP000578819">
    <property type="component" value="Unassembled WGS sequence"/>
</dbReference>
<comment type="cofactor">
    <cofactor evidence="1">
        <name>Mg(2+)</name>
        <dbReference type="ChEBI" id="CHEBI:18420"/>
    </cofactor>
</comment>
<evidence type="ECO:0000256" key="8">
    <source>
        <dbReference type="ARBA" id="ARBA00022842"/>
    </source>
</evidence>
<keyword evidence="6" id="KW-0227">DNA damage</keyword>
<sequence>MTTVRTERADGDGLEPRVIVGAAIIEGRRVLAAARARPPETAGKWEFPGGKVEPGESEGAALVRECSEELGVLVEVGDRVGPAVPVGQGRAVLKVYAAQLVHGEPRALEHAELRWLTVDELADVPWLPADVPIVAALRPLIG</sequence>
<evidence type="ECO:0000256" key="11">
    <source>
        <dbReference type="ARBA" id="ARBA00038905"/>
    </source>
</evidence>
<evidence type="ECO:0000259" key="12">
    <source>
        <dbReference type="PROSITE" id="PS51462"/>
    </source>
</evidence>
<dbReference type="Gene3D" id="3.90.79.10">
    <property type="entry name" value="Nucleoside Triphosphate Pyrophosphohydrolase"/>
    <property type="match status" value="1"/>
</dbReference>